<name>A0A2M7G2T2_9BACT</name>
<organism evidence="5 6">
    <name type="scientific">bacterium (Candidatus Blackallbacteria) CG17_big_fil_post_rev_8_21_14_2_50_48_46</name>
    <dbReference type="NCBI Taxonomy" id="2014261"/>
    <lineage>
        <taxon>Bacteria</taxon>
        <taxon>Candidatus Blackallbacteria</taxon>
    </lineage>
</organism>
<dbReference type="EMBL" id="PFFQ01000041">
    <property type="protein sequence ID" value="PIW16094.1"/>
    <property type="molecule type" value="Genomic_DNA"/>
</dbReference>
<comment type="similarity">
    <text evidence="1">Belongs to the bacterial ribosomal protein bS21 family.</text>
</comment>
<dbReference type="Gene3D" id="1.20.5.1150">
    <property type="entry name" value="Ribosomal protein S8"/>
    <property type="match status" value="1"/>
</dbReference>
<dbReference type="Proteomes" id="UP000231019">
    <property type="component" value="Unassembled WGS sequence"/>
</dbReference>
<evidence type="ECO:0000256" key="2">
    <source>
        <dbReference type="ARBA" id="ARBA00022980"/>
    </source>
</evidence>
<dbReference type="InterPro" id="IPR038380">
    <property type="entry name" value="Ribosomal_bS21_sf"/>
</dbReference>
<protein>
    <recommendedName>
        <fullName evidence="4">Small ribosomal subunit protein bS21</fullName>
    </recommendedName>
</protein>
<evidence type="ECO:0000256" key="4">
    <source>
        <dbReference type="ARBA" id="ARBA00035135"/>
    </source>
</evidence>
<dbReference type="Pfam" id="PF01165">
    <property type="entry name" value="Ribosomal_S21"/>
    <property type="match status" value="1"/>
</dbReference>
<dbReference type="PANTHER" id="PTHR21109:SF0">
    <property type="entry name" value="SMALL RIBOSOMAL SUBUNIT PROTEIN BS21M"/>
    <property type="match status" value="1"/>
</dbReference>
<sequence length="65" mass="7872">MEVEVEDGKVDAAIKTLKKKLNRAGVFRKIKEKRYYEPPSAKKQRKRKEILRRAKKKLKKQLKRY</sequence>
<dbReference type="GO" id="GO:0006412">
    <property type="term" value="P:translation"/>
    <property type="evidence" value="ECO:0007669"/>
    <property type="project" value="InterPro"/>
</dbReference>
<keyword evidence="3" id="KW-0687">Ribonucleoprotein</keyword>
<proteinExistence type="inferred from homology"/>
<dbReference type="GO" id="GO:0005840">
    <property type="term" value="C:ribosome"/>
    <property type="evidence" value="ECO:0007669"/>
    <property type="project" value="UniProtKB-KW"/>
</dbReference>
<keyword evidence="2 5" id="KW-0689">Ribosomal protein</keyword>
<dbReference type="GO" id="GO:1990904">
    <property type="term" value="C:ribonucleoprotein complex"/>
    <property type="evidence" value="ECO:0007669"/>
    <property type="project" value="UniProtKB-KW"/>
</dbReference>
<comment type="caution">
    <text evidence="5">The sequence shown here is derived from an EMBL/GenBank/DDBJ whole genome shotgun (WGS) entry which is preliminary data.</text>
</comment>
<dbReference type="NCBIfam" id="TIGR00030">
    <property type="entry name" value="S21p"/>
    <property type="match status" value="1"/>
</dbReference>
<dbReference type="GO" id="GO:0003735">
    <property type="term" value="F:structural constituent of ribosome"/>
    <property type="evidence" value="ECO:0007669"/>
    <property type="project" value="InterPro"/>
</dbReference>
<gene>
    <name evidence="5" type="primary">rpsU</name>
    <name evidence="5" type="ORF">COW36_14840</name>
</gene>
<accession>A0A2M7G2T2</accession>
<evidence type="ECO:0000256" key="3">
    <source>
        <dbReference type="ARBA" id="ARBA00023274"/>
    </source>
</evidence>
<dbReference type="PANTHER" id="PTHR21109">
    <property type="entry name" value="MITOCHONDRIAL 28S RIBOSOMAL PROTEIN S21"/>
    <property type="match status" value="1"/>
</dbReference>
<evidence type="ECO:0000313" key="5">
    <source>
        <dbReference type="EMBL" id="PIW16094.1"/>
    </source>
</evidence>
<evidence type="ECO:0000313" key="6">
    <source>
        <dbReference type="Proteomes" id="UP000231019"/>
    </source>
</evidence>
<reference evidence="5 6" key="1">
    <citation type="submission" date="2017-09" db="EMBL/GenBank/DDBJ databases">
        <title>Depth-based differentiation of microbial function through sediment-hosted aquifers and enrichment of novel symbionts in the deep terrestrial subsurface.</title>
        <authorList>
            <person name="Probst A.J."/>
            <person name="Ladd B."/>
            <person name="Jarett J.K."/>
            <person name="Geller-Mcgrath D.E."/>
            <person name="Sieber C.M."/>
            <person name="Emerson J.B."/>
            <person name="Anantharaman K."/>
            <person name="Thomas B.C."/>
            <person name="Malmstrom R."/>
            <person name="Stieglmeier M."/>
            <person name="Klingl A."/>
            <person name="Woyke T."/>
            <person name="Ryan C.M."/>
            <person name="Banfield J.F."/>
        </authorList>
    </citation>
    <scope>NUCLEOTIDE SEQUENCE [LARGE SCALE GENOMIC DNA]</scope>
    <source>
        <strain evidence="5">CG17_big_fil_post_rev_8_21_14_2_50_48_46</strain>
    </source>
</reference>
<dbReference type="AlphaFoldDB" id="A0A2M7G2T2"/>
<evidence type="ECO:0000256" key="1">
    <source>
        <dbReference type="ARBA" id="ARBA00006640"/>
    </source>
</evidence>
<dbReference type="InterPro" id="IPR001911">
    <property type="entry name" value="Ribosomal_bS21"/>
</dbReference>